<organism evidence="1">
    <name type="scientific">Daucus carota subsp. sativus</name>
    <name type="common">Carrot</name>
    <dbReference type="NCBI Taxonomy" id="79200"/>
    <lineage>
        <taxon>Eukaryota</taxon>
        <taxon>Viridiplantae</taxon>
        <taxon>Streptophyta</taxon>
        <taxon>Embryophyta</taxon>
        <taxon>Tracheophyta</taxon>
        <taxon>Spermatophyta</taxon>
        <taxon>Magnoliopsida</taxon>
        <taxon>eudicotyledons</taxon>
        <taxon>Gunneridae</taxon>
        <taxon>Pentapetalae</taxon>
        <taxon>asterids</taxon>
        <taxon>campanulids</taxon>
        <taxon>Apiales</taxon>
        <taxon>Apiaceae</taxon>
        <taxon>Apioideae</taxon>
        <taxon>Scandiceae</taxon>
        <taxon>Daucinae</taxon>
        <taxon>Daucus</taxon>
        <taxon>Daucus sect. Daucus</taxon>
    </lineage>
</organism>
<dbReference type="EMBL" id="CP093348">
    <property type="protein sequence ID" value="WOH03844.1"/>
    <property type="molecule type" value="Genomic_DNA"/>
</dbReference>
<name>A0A161ZTA1_DAUCS</name>
<reference evidence="2" key="2">
    <citation type="submission" date="2022-03" db="EMBL/GenBank/DDBJ databases">
        <title>Draft title - Genomic analysis of global carrot germplasm unveils the trajectory of domestication and the origin of high carotenoid orange carrot.</title>
        <authorList>
            <person name="Iorizzo M."/>
            <person name="Ellison S."/>
            <person name="Senalik D."/>
            <person name="Macko-Podgorni A."/>
            <person name="Grzebelus D."/>
            <person name="Bostan H."/>
            <person name="Rolling W."/>
            <person name="Curaba J."/>
            <person name="Simon P."/>
        </authorList>
    </citation>
    <scope>NUCLEOTIDE SEQUENCE</scope>
    <source>
        <tissue evidence="2">Leaf</tissue>
    </source>
</reference>
<protein>
    <recommendedName>
        <fullName evidence="4">C3H1-type domain-containing protein</fullName>
    </recommendedName>
</protein>
<gene>
    <name evidence="1" type="ORF">DCAR_022797</name>
    <name evidence="2" type="ORF">DCAR_0623244</name>
</gene>
<dbReference type="Gramene" id="KZM89840">
    <property type="protein sequence ID" value="KZM89840"/>
    <property type="gene ID" value="DCAR_022797"/>
</dbReference>
<keyword evidence="3" id="KW-1185">Reference proteome</keyword>
<evidence type="ECO:0000313" key="1">
    <source>
        <dbReference type="EMBL" id="KZM89840.1"/>
    </source>
</evidence>
<dbReference type="EMBL" id="LNRQ01000006">
    <property type="protein sequence ID" value="KZM89840.1"/>
    <property type="molecule type" value="Genomic_DNA"/>
</dbReference>
<evidence type="ECO:0008006" key="4">
    <source>
        <dbReference type="Google" id="ProtNLM"/>
    </source>
</evidence>
<sequence length="65" mass="6937">MKTGHCKFSITCKHHHPQMHGVSVAAPARPSYAAVQSSVPTPEQYGGDTTNYGVPIPPLFPGSYV</sequence>
<proteinExistence type="predicted"/>
<evidence type="ECO:0000313" key="3">
    <source>
        <dbReference type="Proteomes" id="UP000077755"/>
    </source>
</evidence>
<dbReference type="AlphaFoldDB" id="A0A161ZTA1"/>
<accession>A0A161ZTA1</accession>
<evidence type="ECO:0000313" key="2">
    <source>
        <dbReference type="EMBL" id="WOH03844.1"/>
    </source>
</evidence>
<reference evidence="1" key="1">
    <citation type="journal article" date="2016" name="Nat. Genet.">
        <title>A high-quality carrot genome assembly provides new insights into carotenoid accumulation and asterid genome evolution.</title>
        <authorList>
            <person name="Iorizzo M."/>
            <person name="Ellison S."/>
            <person name="Senalik D."/>
            <person name="Zeng P."/>
            <person name="Satapoomin P."/>
            <person name="Huang J."/>
            <person name="Bowman M."/>
            <person name="Iovene M."/>
            <person name="Sanseverino W."/>
            <person name="Cavagnaro P."/>
            <person name="Yildiz M."/>
            <person name="Macko-Podgorni A."/>
            <person name="Moranska E."/>
            <person name="Grzebelus E."/>
            <person name="Grzebelus D."/>
            <person name="Ashrafi H."/>
            <person name="Zheng Z."/>
            <person name="Cheng S."/>
            <person name="Spooner D."/>
            <person name="Van Deynze A."/>
            <person name="Simon P."/>
        </authorList>
    </citation>
    <scope>NUCLEOTIDE SEQUENCE [LARGE SCALE GENOMIC DNA]</scope>
    <source>
        <tissue evidence="1">Leaf</tissue>
    </source>
</reference>
<dbReference type="Proteomes" id="UP000077755">
    <property type="component" value="Chromosome 6"/>
</dbReference>
<dbReference type="STRING" id="79200.A0A161ZTA1"/>